<evidence type="ECO:0000313" key="3">
    <source>
        <dbReference type="EMBL" id="SFG43376.1"/>
    </source>
</evidence>
<organism evidence="3 4">
    <name type="scientific">Methylobacterium gossipiicola</name>
    <dbReference type="NCBI Taxonomy" id="582675"/>
    <lineage>
        <taxon>Bacteria</taxon>
        <taxon>Pseudomonadati</taxon>
        <taxon>Pseudomonadota</taxon>
        <taxon>Alphaproteobacteria</taxon>
        <taxon>Hyphomicrobiales</taxon>
        <taxon>Methylobacteriaceae</taxon>
        <taxon>Methylobacterium</taxon>
    </lineage>
</organism>
<protein>
    <recommendedName>
        <fullName evidence="2">Response regulatory domain-containing protein</fullName>
    </recommendedName>
</protein>
<name>A0A1I2S019_9HYPH</name>
<accession>A0A1I2S019</accession>
<dbReference type="GO" id="GO:0000160">
    <property type="term" value="P:phosphorelay signal transduction system"/>
    <property type="evidence" value="ECO:0007669"/>
    <property type="project" value="InterPro"/>
</dbReference>
<sequence length="133" mass="14003">MQQTVSSGGAYGVQVLIAGRHKQWRDDVAAQLRRAGFAPTTVDCGVDAMTVLALGLPVDVLVTESSLSGELGSVELALEARALRPDLPIILASDGCREQVEAAELQADDLYVVAAERTDAVASTVREALNARI</sequence>
<proteinExistence type="predicted"/>
<dbReference type="SUPFAM" id="SSF52172">
    <property type="entry name" value="CheY-like"/>
    <property type="match status" value="1"/>
</dbReference>
<evidence type="ECO:0000259" key="2">
    <source>
        <dbReference type="PROSITE" id="PS50110"/>
    </source>
</evidence>
<dbReference type="Proteomes" id="UP000199229">
    <property type="component" value="Unassembled WGS sequence"/>
</dbReference>
<comment type="caution">
    <text evidence="1">Lacks conserved residue(s) required for the propagation of feature annotation.</text>
</comment>
<dbReference type="EMBL" id="FOPM01000003">
    <property type="protein sequence ID" value="SFG43376.1"/>
    <property type="molecule type" value="Genomic_DNA"/>
</dbReference>
<dbReference type="InterPro" id="IPR011006">
    <property type="entry name" value="CheY-like_superfamily"/>
</dbReference>
<dbReference type="OrthoDB" id="7992413at2"/>
<feature type="domain" description="Response regulatory" evidence="2">
    <location>
        <begin position="14"/>
        <end position="129"/>
    </location>
</feature>
<evidence type="ECO:0000256" key="1">
    <source>
        <dbReference type="PROSITE-ProRule" id="PRU00169"/>
    </source>
</evidence>
<dbReference type="STRING" id="582675.SAMN05192565_103112"/>
<keyword evidence="4" id="KW-1185">Reference proteome</keyword>
<evidence type="ECO:0000313" key="4">
    <source>
        <dbReference type="Proteomes" id="UP000199229"/>
    </source>
</evidence>
<dbReference type="AlphaFoldDB" id="A0A1I2S019"/>
<dbReference type="InterPro" id="IPR001789">
    <property type="entry name" value="Sig_transdc_resp-reg_receiver"/>
</dbReference>
<dbReference type="Gene3D" id="3.40.50.2300">
    <property type="match status" value="1"/>
</dbReference>
<dbReference type="PROSITE" id="PS50110">
    <property type="entry name" value="RESPONSE_REGULATORY"/>
    <property type="match status" value="1"/>
</dbReference>
<gene>
    <name evidence="3" type="ORF">SAMN05192565_103112</name>
</gene>
<dbReference type="RefSeq" id="WP_091969108.1">
    <property type="nucleotide sequence ID" value="NZ_FOPM01000003.1"/>
</dbReference>
<reference evidence="4" key="1">
    <citation type="submission" date="2016-10" db="EMBL/GenBank/DDBJ databases">
        <authorList>
            <person name="Varghese N."/>
            <person name="Submissions S."/>
        </authorList>
    </citation>
    <scope>NUCLEOTIDE SEQUENCE [LARGE SCALE GENOMIC DNA]</scope>
    <source>
        <strain evidence="4">Gh-105</strain>
    </source>
</reference>